<reference evidence="2" key="1">
    <citation type="journal article" date="2020" name="Stud. Mycol.">
        <title>101 Dothideomycetes genomes: a test case for predicting lifestyles and emergence of pathogens.</title>
        <authorList>
            <person name="Haridas S."/>
            <person name="Albert R."/>
            <person name="Binder M."/>
            <person name="Bloem J."/>
            <person name="Labutti K."/>
            <person name="Salamov A."/>
            <person name="Andreopoulos B."/>
            <person name="Baker S."/>
            <person name="Barry K."/>
            <person name="Bills G."/>
            <person name="Bluhm B."/>
            <person name="Cannon C."/>
            <person name="Castanera R."/>
            <person name="Culley D."/>
            <person name="Daum C."/>
            <person name="Ezra D."/>
            <person name="Gonzalez J."/>
            <person name="Henrissat B."/>
            <person name="Kuo A."/>
            <person name="Liang C."/>
            <person name="Lipzen A."/>
            <person name="Lutzoni F."/>
            <person name="Magnuson J."/>
            <person name="Mondo S."/>
            <person name="Nolan M."/>
            <person name="Ohm R."/>
            <person name="Pangilinan J."/>
            <person name="Park H.-J."/>
            <person name="Ramirez L."/>
            <person name="Alfaro M."/>
            <person name="Sun H."/>
            <person name="Tritt A."/>
            <person name="Yoshinaga Y."/>
            <person name="Zwiers L.-H."/>
            <person name="Turgeon B."/>
            <person name="Goodwin S."/>
            <person name="Spatafora J."/>
            <person name="Crous P."/>
            <person name="Grigoriev I."/>
        </authorList>
    </citation>
    <scope>NUCLEOTIDE SEQUENCE</scope>
    <source>
        <strain evidence="2">CBS 207.26</strain>
    </source>
</reference>
<evidence type="ECO:0000313" key="2">
    <source>
        <dbReference type="EMBL" id="KAF2177886.1"/>
    </source>
</evidence>
<proteinExistence type="predicted"/>
<keyword evidence="3" id="KW-1185">Reference proteome</keyword>
<protein>
    <submittedName>
        <fullName evidence="2">Uncharacterized protein</fullName>
    </submittedName>
</protein>
<gene>
    <name evidence="2" type="ORF">K469DRAFT_719360</name>
</gene>
<keyword evidence="1" id="KW-0472">Membrane</keyword>
<sequence>MKEGPYLGNLTLGYTFLLMHTFVSAKAGVFGLATSFGYHSLVAESHHISPCPTAIYAFKV</sequence>
<dbReference type="AlphaFoldDB" id="A0A6A6DJY9"/>
<keyword evidence="1" id="KW-1133">Transmembrane helix</keyword>
<evidence type="ECO:0000313" key="3">
    <source>
        <dbReference type="Proteomes" id="UP000800200"/>
    </source>
</evidence>
<evidence type="ECO:0000256" key="1">
    <source>
        <dbReference type="SAM" id="Phobius"/>
    </source>
</evidence>
<dbReference type="EMBL" id="ML994681">
    <property type="protein sequence ID" value="KAF2177886.1"/>
    <property type="molecule type" value="Genomic_DNA"/>
</dbReference>
<accession>A0A6A6DJY9</accession>
<keyword evidence="1" id="KW-0812">Transmembrane</keyword>
<dbReference type="Proteomes" id="UP000800200">
    <property type="component" value="Unassembled WGS sequence"/>
</dbReference>
<feature type="non-terminal residue" evidence="2">
    <location>
        <position position="60"/>
    </location>
</feature>
<dbReference type="OrthoDB" id="10475832at2759"/>
<name>A0A6A6DJY9_9PEZI</name>
<organism evidence="2 3">
    <name type="scientific">Zopfia rhizophila CBS 207.26</name>
    <dbReference type="NCBI Taxonomy" id="1314779"/>
    <lineage>
        <taxon>Eukaryota</taxon>
        <taxon>Fungi</taxon>
        <taxon>Dikarya</taxon>
        <taxon>Ascomycota</taxon>
        <taxon>Pezizomycotina</taxon>
        <taxon>Dothideomycetes</taxon>
        <taxon>Dothideomycetes incertae sedis</taxon>
        <taxon>Zopfiaceae</taxon>
        <taxon>Zopfia</taxon>
    </lineage>
</organism>
<feature type="transmembrane region" description="Helical" evidence="1">
    <location>
        <begin position="12"/>
        <end position="33"/>
    </location>
</feature>